<evidence type="ECO:0000313" key="3">
    <source>
        <dbReference type="RefSeq" id="XP_017977587.1"/>
    </source>
</evidence>
<dbReference type="KEGG" id="tcc:18600366"/>
<evidence type="ECO:0000259" key="1">
    <source>
        <dbReference type="PROSITE" id="PS50879"/>
    </source>
</evidence>
<feature type="domain" description="RNase H type-1" evidence="1">
    <location>
        <begin position="69"/>
        <end position="202"/>
    </location>
</feature>
<dbReference type="GO" id="GO:0003676">
    <property type="term" value="F:nucleic acid binding"/>
    <property type="evidence" value="ECO:0007669"/>
    <property type="project" value="InterPro"/>
</dbReference>
<dbReference type="GeneID" id="18600366"/>
<dbReference type="CDD" id="cd06222">
    <property type="entry name" value="RNase_H_like"/>
    <property type="match status" value="1"/>
</dbReference>
<reference evidence="3" key="2">
    <citation type="submission" date="2025-08" db="UniProtKB">
        <authorList>
            <consortium name="RefSeq"/>
        </authorList>
    </citation>
    <scope>IDENTIFICATION</scope>
</reference>
<organism evidence="2 3">
    <name type="scientific">Theobroma cacao</name>
    <name type="common">Cacao</name>
    <name type="synonym">Cocoa</name>
    <dbReference type="NCBI Taxonomy" id="3641"/>
    <lineage>
        <taxon>Eukaryota</taxon>
        <taxon>Viridiplantae</taxon>
        <taxon>Streptophyta</taxon>
        <taxon>Embryophyta</taxon>
        <taxon>Tracheophyta</taxon>
        <taxon>Spermatophyta</taxon>
        <taxon>Magnoliopsida</taxon>
        <taxon>eudicotyledons</taxon>
        <taxon>Gunneridae</taxon>
        <taxon>Pentapetalae</taxon>
        <taxon>rosids</taxon>
        <taxon>malvids</taxon>
        <taxon>Malvales</taxon>
        <taxon>Malvaceae</taxon>
        <taxon>Byttnerioideae</taxon>
        <taxon>Theobroma</taxon>
    </lineage>
</organism>
<gene>
    <name evidence="3" type="primary">LOC18600366</name>
</gene>
<dbReference type="InterPro" id="IPR012337">
    <property type="entry name" value="RNaseH-like_sf"/>
</dbReference>
<sequence>MRNEIVFQGKNWGDDQCWDLVRVKVAWWAKAKWLVDFQQLEQTIRCLEVNRLHTRIRGGRQTVQWEPLNRGFLKFNVDGAAKGNPCQAAIRGVLREEEGVVKILFSIPIGISKANTAKVMAIKEAFKLFGVSKWVGSHCLIVESDSENTVSWVYKPDKAPWRLSKDILVLEGIQKRIREWQLRKINREANGVADELAKSGVQKEENLVLIFN</sequence>
<accession>A0AB32WDY6</accession>
<dbReference type="InterPro" id="IPR036397">
    <property type="entry name" value="RNaseH_sf"/>
</dbReference>
<dbReference type="Proteomes" id="UP000694886">
    <property type="component" value="Chromosome 5"/>
</dbReference>
<dbReference type="PROSITE" id="PS50879">
    <property type="entry name" value="RNASE_H_1"/>
    <property type="match status" value="1"/>
</dbReference>
<dbReference type="InterPro" id="IPR044730">
    <property type="entry name" value="RNase_H-like_dom_plant"/>
</dbReference>
<dbReference type="Pfam" id="PF13456">
    <property type="entry name" value="RVT_3"/>
    <property type="match status" value="1"/>
</dbReference>
<name>A0AB32WDY6_THECC</name>
<dbReference type="AlphaFoldDB" id="A0AB32WDY6"/>
<reference evidence="2" key="1">
    <citation type="journal article" date="1997" name="Nucleic Acids Res.">
        <title>tRNAscan-SE: a program for improved detection of transfer RNA genes in genomic sequence.</title>
        <authorList>
            <person name="Lowe T.M."/>
            <person name="Eddy S.R."/>
        </authorList>
    </citation>
    <scope>NUCLEOTIDE SEQUENCE [LARGE SCALE GENOMIC DNA]</scope>
    <source>
        <strain evidence="2">r\B97-61/B2</strain>
    </source>
</reference>
<proteinExistence type="predicted"/>
<dbReference type="Gene3D" id="3.30.420.10">
    <property type="entry name" value="Ribonuclease H-like superfamily/Ribonuclease H"/>
    <property type="match status" value="1"/>
</dbReference>
<protein>
    <submittedName>
        <fullName evidence="3">Uncharacterized protein LOC18600366</fullName>
    </submittedName>
</protein>
<dbReference type="PANTHER" id="PTHR33033:SF121">
    <property type="entry name" value="POLYNUCLEOTIDYL TRANSFERASE, RIBONUCLEASE H-LIKE SUPERFAMILY PROTEIN"/>
    <property type="match status" value="1"/>
</dbReference>
<dbReference type="RefSeq" id="XP_017977587.1">
    <property type="nucleotide sequence ID" value="XM_018122098.1"/>
</dbReference>
<dbReference type="Gramene" id="Tc05v2_t025040.1">
    <property type="protein sequence ID" value="Tc05v2_p025040.1"/>
    <property type="gene ID" value="Tc05v2_g025040"/>
</dbReference>
<dbReference type="InterPro" id="IPR002156">
    <property type="entry name" value="RNaseH_domain"/>
</dbReference>
<dbReference type="GO" id="GO:0004523">
    <property type="term" value="F:RNA-DNA hybrid ribonuclease activity"/>
    <property type="evidence" value="ECO:0007669"/>
    <property type="project" value="InterPro"/>
</dbReference>
<dbReference type="SUPFAM" id="SSF53098">
    <property type="entry name" value="Ribonuclease H-like"/>
    <property type="match status" value="1"/>
</dbReference>
<dbReference type="PANTHER" id="PTHR33033">
    <property type="entry name" value="POLYNUCLEOTIDYL TRANSFERASE, RIBONUCLEASE H-LIKE SUPERFAMILY PROTEIN-RELATED"/>
    <property type="match status" value="1"/>
</dbReference>
<evidence type="ECO:0000313" key="2">
    <source>
        <dbReference type="Proteomes" id="UP000694886"/>
    </source>
</evidence>